<keyword evidence="2" id="KW-1185">Reference proteome</keyword>
<dbReference type="Pfam" id="PF01263">
    <property type="entry name" value="Aldose_epim"/>
    <property type="match status" value="1"/>
</dbReference>
<organism evidence="1 2">
    <name type="scientific">Sphingomonas aurea</name>
    <dbReference type="NCBI Taxonomy" id="3063994"/>
    <lineage>
        <taxon>Bacteria</taxon>
        <taxon>Pseudomonadati</taxon>
        <taxon>Pseudomonadota</taxon>
        <taxon>Alphaproteobacteria</taxon>
        <taxon>Sphingomonadales</taxon>
        <taxon>Sphingomonadaceae</taxon>
        <taxon>Sphingomonas</taxon>
    </lineage>
</organism>
<reference evidence="1 2" key="1">
    <citation type="submission" date="2023-07" db="EMBL/GenBank/DDBJ databases">
        <authorList>
            <person name="Kim M.K."/>
        </authorList>
    </citation>
    <scope>NUCLEOTIDE SEQUENCE [LARGE SCALE GENOMIC DNA]</scope>
    <source>
        <strain evidence="1 2">KR1UV-12</strain>
    </source>
</reference>
<dbReference type="SUPFAM" id="SSF74650">
    <property type="entry name" value="Galactose mutarotase-like"/>
    <property type="match status" value="1"/>
</dbReference>
<dbReference type="InterPro" id="IPR011013">
    <property type="entry name" value="Gal_mutarotase_sf_dom"/>
</dbReference>
<dbReference type="EMBL" id="JAUUDS010000001">
    <property type="protein sequence ID" value="MDP1026736.1"/>
    <property type="molecule type" value="Genomic_DNA"/>
</dbReference>
<name>A0ABT9EIF7_9SPHN</name>
<dbReference type="InterPro" id="IPR014718">
    <property type="entry name" value="GH-type_carb-bd"/>
</dbReference>
<dbReference type="Proteomes" id="UP001230685">
    <property type="component" value="Unassembled WGS sequence"/>
</dbReference>
<accession>A0ABT9EIF7</accession>
<dbReference type="Gene3D" id="2.70.98.10">
    <property type="match status" value="1"/>
</dbReference>
<proteinExistence type="predicted"/>
<evidence type="ECO:0000313" key="2">
    <source>
        <dbReference type="Proteomes" id="UP001230685"/>
    </source>
</evidence>
<evidence type="ECO:0000313" key="1">
    <source>
        <dbReference type="EMBL" id="MDP1026736.1"/>
    </source>
</evidence>
<protein>
    <submittedName>
        <fullName evidence="1">Aldose 1-epimerase</fullName>
    </submittedName>
</protein>
<dbReference type="RefSeq" id="WP_305172284.1">
    <property type="nucleotide sequence ID" value="NZ_JAUUDS010000001.1"/>
</dbReference>
<sequence>MKLSAGEWTMELRPEAGGAITALRRRGIDILRSTAEEASDPFAFAHFALVPYANRIADGRFAFDGRAVRLAPNHPRQAHPLHGVGWLVPWQVAASGPASVTLLHTHDGNAAWPWRYEAVQRISLDAAGLTATLTVSNRDDRAMPVSLGFHPYFARSGVRSLAFGAEGVWLADAAMLPTVMAPADALGDWSQGAALERSDLVDHCYTGWNGTVRIGREDGDVVVRGSGTRLLHLYVPPGEDHFCVEPVTAMPDAINRGVGEVLAPAEARTIAMTIGNAPA</sequence>
<dbReference type="InterPro" id="IPR008183">
    <property type="entry name" value="Aldose_1/G6P_1-epimerase"/>
</dbReference>
<gene>
    <name evidence="1" type="ORF">Q5H91_05900</name>
</gene>
<dbReference type="CDD" id="cd09021">
    <property type="entry name" value="Aldose_epim_Ec_YphB"/>
    <property type="match status" value="1"/>
</dbReference>
<comment type="caution">
    <text evidence="1">The sequence shown here is derived from an EMBL/GenBank/DDBJ whole genome shotgun (WGS) entry which is preliminary data.</text>
</comment>